<protein>
    <submittedName>
        <fullName evidence="2">Uncharacterized protein</fullName>
    </submittedName>
</protein>
<feature type="coiled-coil region" evidence="1">
    <location>
        <begin position="21"/>
        <end position="79"/>
    </location>
</feature>
<dbReference type="RefSeq" id="WP_007047960.1">
    <property type="nucleotide sequence ID" value="NZ_GG704770.1"/>
</dbReference>
<reference evidence="2" key="1">
    <citation type="submission" date="2009-12" db="EMBL/GenBank/DDBJ databases">
        <authorList>
            <person name="Weinstock G."/>
            <person name="Sodergren E."/>
            <person name="Clifton S."/>
            <person name="Fulton L."/>
            <person name="Fulton B."/>
            <person name="Courtney L."/>
            <person name="Fronick C."/>
            <person name="Harrison M."/>
            <person name="Strong C."/>
            <person name="Farmer C."/>
            <person name="Delahaunty K."/>
            <person name="Markovic C."/>
            <person name="Hall O."/>
            <person name="Minx P."/>
            <person name="Tomlinson C."/>
            <person name="Mitreva M."/>
            <person name="Nelson J."/>
            <person name="Hou S."/>
            <person name="Wollam A."/>
            <person name="Pepin K.H."/>
            <person name="Johnson M."/>
            <person name="Bhonagiri V."/>
            <person name="Nash W.E."/>
            <person name="Warren W."/>
            <person name="Chinwalla A."/>
            <person name="Mardis E.R."/>
            <person name="Wilson R.K."/>
        </authorList>
    </citation>
    <scope>NUCLEOTIDE SEQUENCE [LARGE SCALE GENOMIC DNA]</scope>
    <source>
        <strain evidence="2">DSM 15176</strain>
    </source>
</reference>
<dbReference type="Proteomes" id="UP000003438">
    <property type="component" value="Unassembled WGS sequence"/>
</dbReference>
<dbReference type="AlphaFoldDB" id="D1PQD1"/>
<dbReference type="STRING" id="411471.SUBVAR_06600"/>
<proteinExistence type="predicted"/>
<gene>
    <name evidence="2" type="ORF">SUBVAR_06600</name>
</gene>
<comment type="caution">
    <text evidence="2">The sequence shown here is derived from an EMBL/GenBank/DDBJ whole genome shotgun (WGS) entry which is preliminary data.</text>
</comment>
<dbReference type="EMBL" id="ACBY02000037">
    <property type="protein sequence ID" value="EFB75098.1"/>
    <property type="molecule type" value="Genomic_DNA"/>
</dbReference>
<feature type="non-terminal residue" evidence="2">
    <location>
        <position position="1"/>
    </location>
</feature>
<keyword evidence="1" id="KW-0175">Coiled coil</keyword>
<name>D1PQD1_9FIRM</name>
<accession>D1PQD1</accession>
<evidence type="ECO:0000313" key="3">
    <source>
        <dbReference type="Proteomes" id="UP000003438"/>
    </source>
</evidence>
<evidence type="ECO:0000256" key="1">
    <source>
        <dbReference type="SAM" id="Coils"/>
    </source>
</evidence>
<sequence>ARRAGRYTGKPAEELSPAELRAALEEQKTSLAEGLKGLRAQHDEYKRQSDKARALSDQLDNLNNQLKGLEKQAFAASRKAANAKAGHAAAAARVQQMQETVPGKEESDALAKLQQALARL</sequence>
<feature type="non-terminal residue" evidence="2">
    <location>
        <position position="120"/>
    </location>
</feature>
<keyword evidence="3" id="KW-1185">Reference proteome</keyword>
<evidence type="ECO:0000313" key="2">
    <source>
        <dbReference type="EMBL" id="EFB75098.1"/>
    </source>
</evidence>
<dbReference type="HOGENOM" id="CLU_2054805_0_0_9"/>
<organism evidence="2 3">
    <name type="scientific">Subdoligranulum variabile DSM 15176</name>
    <dbReference type="NCBI Taxonomy" id="411471"/>
    <lineage>
        <taxon>Bacteria</taxon>
        <taxon>Bacillati</taxon>
        <taxon>Bacillota</taxon>
        <taxon>Clostridia</taxon>
        <taxon>Eubacteriales</taxon>
        <taxon>Oscillospiraceae</taxon>
        <taxon>Subdoligranulum</taxon>
    </lineage>
</organism>